<dbReference type="InterPro" id="IPR036087">
    <property type="entry name" value="Nict_dMeBzImd_PRibTrfase_sf"/>
</dbReference>
<dbReference type="Proteomes" id="UP000229730">
    <property type="component" value="Unassembled WGS sequence"/>
</dbReference>
<accession>A0A2G4YTJ0</accession>
<dbReference type="InterPro" id="IPR017846">
    <property type="entry name" value="Nict_dMeBzImd_PRibTrfase_bact"/>
</dbReference>
<dbReference type="UniPathway" id="UPA00061">
    <property type="reaction ID" value="UER00516"/>
</dbReference>
<dbReference type="OrthoDB" id="9781491at2"/>
<evidence type="ECO:0000256" key="2">
    <source>
        <dbReference type="ARBA" id="ARBA00007110"/>
    </source>
</evidence>
<evidence type="ECO:0000256" key="5">
    <source>
        <dbReference type="ARBA" id="ARBA00022573"/>
    </source>
</evidence>
<dbReference type="NCBIfam" id="NF000996">
    <property type="entry name" value="PRK00105.1"/>
    <property type="match status" value="1"/>
</dbReference>
<reference evidence="11 12" key="1">
    <citation type="submission" date="2017-10" db="EMBL/GenBank/DDBJ databases">
        <title>Frigbacter circumglobatus gen. nov. sp. nov., isolated from sediment cultured in situ.</title>
        <authorList>
            <person name="Zhao Z."/>
        </authorList>
    </citation>
    <scope>NUCLEOTIDE SEQUENCE [LARGE SCALE GENOMIC DNA]</scope>
    <source>
        <strain evidence="11 12">ZYL</strain>
    </source>
</reference>
<evidence type="ECO:0000256" key="9">
    <source>
        <dbReference type="ARBA" id="ARBA00047340"/>
    </source>
</evidence>
<dbReference type="RefSeq" id="WP_099471236.1">
    <property type="nucleotide sequence ID" value="NZ_CP041025.1"/>
</dbReference>
<dbReference type="Gene3D" id="1.10.1610.10">
    <property type="match status" value="1"/>
</dbReference>
<dbReference type="EC" id="2.4.2.21" evidence="3 10"/>
<evidence type="ECO:0000256" key="3">
    <source>
        <dbReference type="ARBA" id="ARBA00011991"/>
    </source>
</evidence>
<dbReference type="InParanoid" id="A0A2G4YTJ0"/>
<sequence>MADQIIFTAEDLTRMLIDLPTCNQTIGDQARARQNSLTKPQGSLGHLEELAIWLASWQGRDAPSVADAYCLVFAGNHGIAAKGVSAYPAEVTAQMVMNFEQGGAAINQLCRVSGAVLKVVALELDRPTDDLSQGPAMTAEDCARALQVGRDAVPETADILLLGEMGIGNSTSAAALSAACFGGAVKDWTGPGTGLDQSGLDYKINLIEQAMSCHDNMLTSPFEILRRLGGRELAAIAGAVICARERGIPVILDGYICTAAAAVLTTGATAALDHCQVAHLSREPGHRVLSEILGKRPILDLDMRLGEASGAAVALMVLQAAVAVHNGMATFAEAGVSEHD</sequence>
<evidence type="ECO:0000256" key="4">
    <source>
        <dbReference type="ARBA" id="ARBA00015486"/>
    </source>
</evidence>
<comment type="similarity">
    <text evidence="2 10">Belongs to the CobT family.</text>
</comment>
<comment type="pathway">
    <text evidence="1 10">Nucleoside biosynthesis; alpha-ribazole biosynthesis; alpha-ribazole from 5,6-dimethylbenzimidazole: step 1/2.</text>
</comment>
<keyword evidence="6 10" id="KW-0328">Glycosyltransferase</keyword>
<dbReference type="CDD" id="cd02439">
    <property type="entry name" value="DMB-PRT_CobT"/>
    <property type="match status" value="1"/>
</dbReference>
<evidence type="ECO:0000256" key="6">
    <source>
        <dbReference type="ARBA" id="ARBA00022676"/>
    </source>
</evidence>
<dbReference type="NCBIfam" id="TIGR03160">
    <property type="entry name" value="cobT_DBIPRT"/>
    <property type="match status" value="1"/>
</dbReference>
<keyword evidence="7 10" id="KW-0808">Transferase</keyword>
<keyword evidence="12" id="KW-1185">Reference proteome</keyword>
<dbReference type="FunCoup" id="A0A2G4YTJ0">
    <property type="interactions" value="107"/>
</dbReference>
<gene>
    <name evidence="10 11" type="primary">cobT</name>
    <name evidence="11" type="ORF">CRD36_02900</name>
</gene>
<dbReference type="PANTHER" id="PTHR43463">
    <property type="entry name" value="NICOTINATE-NUCLEOTIDE--DIMETHYLBENZIMIDAZOLE PHOSPHORIBOSYLTRANSFERASE"/>
    <property type="match status" value="1"/>
</dbReference>
<comment type="caution">
    <text evidence="11">The sequence shown here is derived from an EMBL/GenBank/DDBJ whole genome shotgun (WGS) entry which is preliminary data.</text>
</comment>
<comment type="function">
    <text evidence="10">Catalyzes the synthesis of alpha-ribazole-5'-phosphate from nicotinate mononucleotide (NAMN) and 5,6-dimethylbenzimidazole (DMB).</text>
</comment>
<dbReference type="Gene3D" id="3.40.50.10210">
    <property type="match status" value="1"/>
</dbReference>
<organism evidence="11 12">
    <name type="scientific">Paremcibacter congregatus</name>
    <dbReference type="NCBI Taxonomy" id="2043170"/>
    <lineage>
        <taxon>Bacteria</taxon>
        <taxon>Pseudomonadati</taxon>
        <taxon>Pseudomonadota</taxon>
        <taxon>Alphaproteobacteria</taxon>
        <taxon>Emcibacterales</taxon>
        <taxon>Emcibacteraceae</taxon>
        <taxon>Paremcibacter</taxon>
    </lineage>
</organism>
<dbReference type="InterPro" id="IPR003200">
    <property type="entry name" value="Nict_dMeBzImd_PRibTrfase"/>
</dbReference>
<evidence type="ECO:0000313" key="12">
    <source>
        <dbReference type="Proteomes" id="UP000229730"/>
    </source>
</evidence>
<dbReference type="EMBL" id="PDEM01000009">
    <property type="protein sequence ID" value="PHZ85652.1"/>
    <property type="molecule type" value="Genomic_DNA"/>
</dbReference>
<evidence type="ECO:0000256" key="1">
    <source>
        <dbReference type="ARBA" id="ARBA00005049"/>
    </source>
</evidence>
<dbReference type="SUPFAM" id="SSF52733">
    <property type="entry name" value="Nicotinate mononucleotide:5,6-dimethylbenzimidazole phosphoribosyltransferase (CobT)"/>
    <property type="match status" value="1"/>
</dbReference>
<evidence type="ECO:0000256" key="8">
    <source>
        <dbReference type="ARBA" id="ARBA00030686"/>
    </source>
</evidence>
<comment type="catalytic activity">
    <reaction evidence="9 10">
        <text>5,6-dimethylbenzimidazole + nicotinate beta-D-ribonucleotide = alpha-ribazole 5'-phosphate + nicotinate + H(+)</text>
        <dbReference type="Rhea" id="RHEA:11196"/>
        <dbReference type="ChEBI" id="CHEBI:15378"/>
        <dbReference type="ChEBI" id="CHEBI:15890"/>
        <dbReference type="ChEBI" id="CHEBI:32544"/>
        <dbReference type="ChEBI" id="CHEBI:57502"/>
        <dbReference type="ChEBI" id="CHEBI:57918"/>
        <dbReference type="EC" id="2.4.2.21"/>
    </reaction>
</comment>
<proteinExistence type="inferred from homology"/>
<dbReference type="Pfam" id="PF02277">
    <property type="entry name" value="DBI_PRT"/>
    <property type="match status" value="1"/>
</dbReference>
<dbReference type="AlphaFoldDB" id="A0A2G4YTJ0"/>
<dbReference type="GO" id="GO:0009236">
    <property type="term" value="P:cobalamin biosynthetic process"/>
    <property type="evidence" value="ECO:0007669"/>
    <property type="project" value="UniProtKB-UniRule"/>
</dbReference>
<evidence type="ECO:0000256" key="10">
    <source>
        <dbReference type="HAMAP-Rule" id="MF_00230"/>
    </source>
</evidence>
<dbReference type="HAMAP" id="MF_00230">
    <property type="entry name" value="CobT"/>
    <property type="match status" value="1"/>
</dbReference>
<dbReference type="InterPro" id="IPR023195">
    <property type="entry name" value="Nict_dMeBzImd_PRibTrfase_N"/>
</dbReference>
<evidence type="ECO:0000256" key="7">
    <source>
        <dbReference type="ARBA" id="ARBA00022679"/>
    </source>
</evidence>
<dbReference type="PANTHER" id="PTHR43463:SF1">
    <property type="entry name" value="NICOTINATE-NUCLEOTIDE--DIMETHYLBENZIMIDAZOLE PHOSPHORIBOSYLTRANSFERASE"/>
    <property type="match status" value="1"/>
</dbReference>
<dbReference type="GO" id="GO:0008939">
    <property type="term" value="F:nicotinate-nucleotide-dimethylbenzimidazole phosphoribosyltransferase activity"/>
    <property type="evidence" value="ECO:0007669"/>
    <property type="project" value="UniProtKB-UniRule"/>
</dbReference>
<name>A0A2G4YTJ0_9PROT</name>
<evidence type="ECO:0000313" key="11">
    <source>
        <dbReference type="EMBL" id="PHZ85652.1"/>
    </source>
</evidence>
<keyword evidence="5 10" id="KW-0169">Cobalamin biosynthesis</keyword>
<feature type="active site" description="Proton acceptor" evidence="10">
    <location>
        <position position="307"/>
    </location>
</feature>
<protein>
    <recommendedName>
        <fullName evidence="4 10">Nicotinate-nucleotide--dimethylbenzimidazole phosphoribosyltransferase</fullName>
        <shortName evidence="10">NN:DBI PRT</shortName>
        <ecNumber evidence="3 10">2.4.2.21</ecNumber>
    </recommendedName>
    <alternativeName>
        <fullName evidence="8 10">N(1)-alpha-phosphoribosyltransferase</fullName>
    </alternativeName>
</protein>